<proteinExistence type="predicted"/>
<gene>
    <name evidence="2" type="ordered locus">sce9199</name>
</gene>
<evidence type="ECO:0008006" key="4">
    <source>
        <dbReference type="Google" id="ProtNLM"/>
    </source>
</evidence>
<feature type="signal peptide" evidence="1">
    <location>
        <begin position="1"/>
        <end position="18"/>
    </location>
</feature>
<organism evidence="2 3">
    <name type="scientific">Sorangium cellulosum (strain So ce56)</name>
    <name type="common">Polyangium cellulosum (strain So ce56)</name>
    <dbReference type="NCBI Taxonomy" id="448385"/>
    <lineage>
        <taxon>Bacteria</taxon>
        <taxon>Pseudomonadati</taxon>
        <taxon>Myxococcota</taxon>
        <taxon>Polyangia</taxon>
        <taxon>Polyangiales</taxon>
        <taxon>Polyangiaceae</taxon>
        <taxon>Sorangium</taxon>
    </lineage>
</organism>
<dbReference type="Proteomes" id="UP000002139">
    <property type="component" value="Chromosome"/>
</dbReference>
<name>A9GDL7_SORC5</name>
<evidence type="ECO:0000313" key="3">
    <source>
        <dbReference type="Proteomes" id="UP000002139"/>
    </source>
</evidence>
<sequence>MMTRLNVRHFALAGALLAAPLGCTIPEFDGSNSVASVEHDDRSITADDMALLAVDERLMLDLRGGAYRIDPSAGPVDLALIDVIDPSGDVLSLDEAIARSMAAGKLSRHDLLRGIVVKAAGNEVVALALVNGLELVSASSGLSSTWWRSPTVYCPGSSTLVGMGSSQTWNGHILFRGLIPVQGLAANPYGTEAAAQEDLAGTTINWQITAYATCSRQLSGLTVAKADSSSSSSASRTWTVSCPSGKKVVGSGGTITNGNGRVKIDEIRPNETLDQVTVTASEDQDGTTSNWSLRAYAVCADAPTGLVRVRATAANGWDRRPVVAACPAEKRLLSVAGGVDAGVRTAMRTYEMVPSWDLKTATVRVGTQGSTSGVTGEVRAYAICADG</sequence>
<dbReference type="AlphaFoldDB" id="A9GDL7"/>
<keyword evidence="3" id="KW-1185">Reference proteome</keyword>
<accession>A9GDL7</accession>
<evidence type="ECO:0000256" key="1">
    <source>
        <dbReference type="SAM" id="SignalP"/>
    </source>
</evidence>
<dbReference type="eggNOG" id="ENOG5032YVV">
    <property type="taxonomic scope" value="Bacteria"/>
</dbReference>
<keyword evidence="1" id="KW-0732">Signal</keyword>
<dbReference type="KEGG" id="scl:sce9199"/>
<evidence type="ECO:0000313" key="2">
    <source>
        <dbReference type="EMBL" id="CAN99372.1"/>
    </source>
</evidence>
<dbReference type="EMBL" id="AM746676">
    <property type="protein sequence ID" value="CAN99372.1"/>
    <property type="molecule type" value="Genomic_DNA"/>
</dbReference>
<reference evidence="2 3" key="1">
    <citation type="journal article" date="2007" name="Nat. Biotechnol.">
        <title>Complete genome sequence of the myxobacterium Sorangium cellulosum.</title>
        <authorList>
            <person name="Schneiker S."/>
            <person name="Perlova O."/>
            <person name="Kaiser O."/>
            <person name="Gerth K."/>
            <person name="Alici A."/>
            <person name="Altmeyer M.O."/>
            <person name="Bartels D."/>
            <person name="Bekel T."/>
            <person name="Beyer S."/>
            <person name="Bode E."/>
            <person name="Bode H.B."/>
            <person name="Bolten C.J."/>
            <person name="Choudhuri J.V."/>
            <person name="Doss S."/>
            <person name="Elnakady Y.A."/>
            <person name="Frank B."/>
            <person name="Gaigalat L."/>
            <person name="Goesmann A."/>
            <person name="Groeger C."/>
            <person name="Gross F."/>
            <person name="Jelsbak L."/>
            <person name="Jelsbak L."/>
            <person name="Kalinowski J."/>
            <person name="Kegler C."/>
            <person name="Knauber T."/>
            <person name="Konietzny S."/>
            <person name="Kopp M."/>
            <person name="Krause L."/>
            <person name="Krug D."/>
            <person name="Linke B."/>
            <person name="Mahmud T."/>
            <person name="Martinez-Arias R."/>
            <person name="McHardy A.C."/>
            <person name="Merai M."/>
            <person name="Meyer F."/>
            <person name="Mormann S."/>
            <person name="Munoz-Dorado J."/>
            <person name="Perez J."/>
            <person name="Pradella S."/>
            <person name="Rachid S."/>
            <person name="Raddatz G."/>
            <person name="Rosenau F."/>
            <person name="Rueckert C."/>
            <person name="Sasse F."/>
            <person name="Scharfe M."/>
            <person name="Schuster S.C."/>
            <person name="Suen G."/>
            <person name="Treuner-Lange A."/>
            <person name="Velicer G.J."/>
            <person name="Vorholter F.-J."/>
            <person name="Weissman K.J."/>
            <person name="Welch R.D."/>
            <person name="Wenzel S.C."/>
            <person name="Whitworth D.E."/>
            <person name="Wilhelm S."/>
            <person name="Wittmann C."/>
            <person name="Bloecker H."/>
            <person name="Puehler A."/>
            <person name="Mueller R."/>
        </authorList>
    </citation>
    <scope>NUCLEOTIDE SEQUENCE [LARGE SCALE GENOMIC DNA]</scope>
    <source>
        <strain evidence="3">So ce56</strain>
    </source>
</reference>
<dbReference type="RefSeq" id="WP_012241807.1">
    <property type="nucleotide sequence ID" value="NC_010162.1"/>
</dbReference>
<dbReference type="HOGENOM" id="CLU_713525_0_0_7"/>
<feature type="chain" id="PRO_5002738793" description="Secreted protein" evidence="1">
    <location>
        <begin position="19"/>
        <end position="387"/>
    </location>
</feature>
<protein>
    <recommendedName>
        <fullName evidence="4">Secreted protein</fullName>
    </recommendedName>
</protein>